<dbReference type="Proteomes" id="UP000321934">
    <property type="component" value="Chromosome"/>
</dbReference>
<keyword evidence="1" id="KW-0677">Repeat</keyword>
<dbReference type="SMART" id="SM00028">
    <property type="entry name" value="TPR"/>
    <property type="match status" value="4"/>
</dbReference>
<evidence type="ECO:0000256" key="1">
    <source>
        <dbReference type="ARBA" id="ARBA00022737"/>
    </source>
</evidence>
<dbReference type="PANTHER" id="PTHR44858:SF1">
    <property type="entry name" value="UDP-N-ACETYLGLUCOSAMINE--PEPTIDE N-ACETYLGLUCOSAMINYLTRANSFERASE SPINDLY-RELATED"/>
    <property type="match status" value="1"/>
</dbReference>
<dbReference type="InterPro" id="IPR011990">
    <property type="entry name" value="TPR-like_helical_dom_sf"/>
</dbReference>
<evidence type="ECO:0000256" key="3">
    <source>
        <dbReference type="PROSITE-ProRule" id="PRU00339"/>
    </source>
</evidence>
<dbReference type="Pfam" id="PF13181">
    <property type="entry name" value="TPR_8"/>
    <property type="match status" value="1"/>
</dbReference>
<keyword evidence="4" id="KW-0732">Signal</keyword>
<dbReference type="InterPro" id="IPR019734">
    <property type="entry name" value="TPR_rpt"/>
</dbReference>
<dbReference type="AlphaFoldDB" id="A0A5B8XD90"/>
<dbReference type="OrthoDB" id="7163858at2"/>
<dbReference type="InterPro" id="IPR050498">
    <property type="entry name" value="Ycf3"/>
</dbReference>
<dbReference type="EMBL" id="CP029077">
    <property type="protein sequence ID" value="QED23339.1"/>
    <property type="molecule type" value="Genomic_DNA"/>
</dbReference>
<dbReference type="SUPFAM" id="SSF48452">
    <property type="entry name" value="TPR-like"/>
    <property type="match status" value="1"/>
</dbReference>
<evidence type="ECO:0000313" key="5">
    <source>
        <dbReference type="EMBL" id="QED23339.1"/>
    </source>
</evidence>
<sequence>MFLRAIFLTFLISSTAFAEDVSQEAKKNDAIAKEKIADIVGSAISSNANQKQDQTNVGGELNEKVQNKVDSNDPKELFKEIDARKNQNEFQSKKRSRANLPSGTVLDNTKEKASILKRILDDAYNSLNTGNIEAALEYYKEASVKSQKNIDALFGIATCYQLLGQNDEATKRYMDVLNVDSEYYPAKNNVITLISAKSPKDAISELKKINEKYPNNAFILAQIGTIYSFMDEYDDAIFYLGKSIEIEPSNALYVYNMAITMDKIGKYKDAYLYYEQTLATMSSNTLLEKKPIVKRMEYIRNKS</sequence>
<feature type="repeat" description="TPR" evidence="3">
    <location>
        <begin position="217"/>
        <end position="250"/>
    </location>
</feature>
<organism evidence="5 6">
    <name type="scientific">Candidatus Deianiraea vastatrix</name>
    <dbReference type="NCBI Taxonomy" id="2163644"/>
    <lineage>
        <taxon>Bacteria</taxon>
        <taxon>Pseudomonadati</taxon>
        <taxon>Pseudomonadota</taxon>
        <taxon>Alphaproteobacteria</taxon>
        <taxon>Rickettsiales</taxon>
        <taxon>Candidatus Deianiraeaceae</taxon>
        <taxon>Candidatus Deianiraea</taxon>
    </lineage>
</organism>
<dbReference type="PROSITE" id="PS50005">
    <property type="entry name" value="TPR"/>
    <property type="match status" value="1"/>
</dbReference>
<reference evidence="5 6" key="1">
    <citation type="journal article" date="2019" name="ISME J.">
        <title>Deianiraea, an extracellular bacterium associated with the ciliate Paramecium, suggests an alternative scenario for the evolution of Rickettsiales.</title>
        <authorList>
            <person name="Castelli M."/>
            <person name="Sabaneyeva E."/>
            <person name="Lanzoni O."/>
            <person name="Lebedeva N."/>
            <person name="Floriano A.M."/>
            <person name="Gaiarsa S."/>
            <person name="Benken K."/>
            <person name="Modeo L."/>
            <person name="Bandi C."/>
            <person name="Potekhin A."/>
            <person name="Sassera D."/>
            <person name="Petroni G."/>
        </authorList>
    </citation>
    <scope>NUCLEOTIDE SEQUENCE [LARGE SCALE GENOMIC DNA]</scope>
    <source>
        <strain evidence="5">CyL4-1</strain>
    </source>
</reference>
<dbReference type="Gene3D" id="1.25.40.10">
    <property type="entry name" value="Tetratricopeptide repeat domain"/>
    <property type="match status" value="2"/>
</dbReference>
<dbReference type="Pfam" id="PF13174">
    <property type="entry name" value="TPR_6"/>
    <property type="match status" value="1"/>
</dbReference>
<evidence type="ECO:0000256" key="2">
    <source>
        <dbReference type="ARBA" id="ARBA00022803"/>
    </source>
</evidence>
<evidence type="ECO:0000256" key="4">
    <source>
        <dbReference type="SAM" id="SignalP"/>
    </source>
</evidence>
<protein>
    <submittedName>
        <fullName evidence="5">Tetratricopeptide repeat protein</fullName>
    </submittedName>
</protein>
<feature type="signal peptide" evidence="4">
    <location>
        <begin position="1"/>
        <end position="18"/>
    </location>
</feature>
<evidence type="ECO:0000313" key="6">
    <source>
        <dbReference type="Proteomes" id="UP000321934"/>
    </source>
</evidence>
<name>A0A5B8XD90_9RICK</name>
<feature type="chain" id="PRO_5022772069" evidence="4">
    <location>
        <begin position="19"/>
        <end position="303"/>
    </location>
</feature>
<dbReference type="PANTHER" id="PTHR44858">
    <property type="entry name" value="TETRATRICOPEPTIDE REPEAT PROTEIN 6"/>
    <property type="match status" value="1"/>
</dbReference>
<accession>A0A5B8XD90</accession>
<dbReference type="RefSeq" id="WP_146820618.1">
    <property type="nucleotide sequence ID" value="NZ_CP029077.1"/>
</dbReference>
<keyword evidence="6" id="KW-1185">Reference proteome</keyword>
<gene>
    <name evidence="5" type="ORF">Deia_00544</name>
</gene>
<keyword evidence="2 3" id="KW-0802">TPR repeat</keyword>
<proteinExistence type="predicted"/>